<keyword evidence="3 5" id="KW-1133">Transmembrane helix</keyword>
<evidence type="ECO:0000256" key="3">
    <source>
        <dbReference type="ARBA" id="ARBA00022989"/>
    </source>
</evidence>
<evidence type="ECO:0000259" key="6">
    <source>
        <dbReference type="Pfam" id="PF04932"/>
    </source>
</evidence>
<dbReference type="Pfam" id="PF04932">
    <property type="entry name" value="Wzy_C"/>
    <property type="match status" value="1"/>
</dbReference>
<feature type="transmembrane region" description="Helical" evidence="5">
    <location>
        <begin position="78"/>
        <end position="96"/>
    </location>
</feature>
<dbReference type="EnsemblBacteria" id="BAC88396">
    <property type="protein sequence ID" value="BAC88396"/>
    <property type="gene ID" value="BAC88396"/>
</dbReference>
<reference evidence="7 8" key="2">
    <citation type="journal article" date="2003" name="DNA Res.">
        <title>Complete genome structure of Gloeobacter violaceus PCC 7421, a cyanobacterium that lacks thylakoids (supplement).</title>
        <authorList>
            <person name="Nakamura Y."/>
            <person name="Kaneko T."/>
            <person name="Sato S."/>
            <person name="Mimuro M."/>
            <person name="Miyashita H."/>
            <person name="Tsuchiya T."/>
            <person name="Sasamoto S."/>
            <person name="Watanabe A."/>
            <person name="Kawashima K."/>
            <person name="Kishida Y."/>
            <person name="Kiyokawa C."/>
            <person name="Kohara M."/>
            <person name="Matsumoto M."/>
            <person name="Matsuno A."/>
            <person name="Nakazaki N."/>
            <person name="Shimpo S."/>
            <person name="Takeuchi C."/>
            <person name="Yamada M."/>
            <person name="Tabata S."/>
        </authorList>
    </citation>
    <scope>NUCLEOTIDE SEQUENCE [LARGE SCALE GENOMIC DNA]</scope>
    <source>
        <strain evidence="8">ATCC 29082 / PCC 7421</strain>
    </source>
</reference>
<dbReference type="GO" id="GO:0016020">
    <property type="term" value="C:membrane"/>
    <property type="evidence" value="ECO:0007669"/>
    <property type="project" value="UniProtKB-SubCell"/>
</dbReference>
<keyword evidence="4 5" id="KW-0472">Membrane</keyword>
<protein>
    <submittedName>
        <fullName evidence="7">Glr0455 protein</fullName>
    </submittedName>
</protein>
<gene>
    <name evidence="7" type="ordered locus">glr0455</name>
</gene>
<keyword evidence="8" id="KW-1185">Reference proteome</keyword>
<dbReference type="eggNOG" id="COG3307">
    <property type="taxonomic scope" value="Bacteria"/>
</dbReference>
<evidence type="ECO:0000256" key="5">
    <source>
        <dbReference type="SAM" id="Phobius"/>
    </source>
</evidence>
<feature type="transmembrane region" description="Helical" evidence="5">
    <location>
        <begin position="401"/>
        <end position="425"/>
    </location>
</feature>
<evidence type="ECO:0000256" key="2">
    <source>
        <dbReference type="ARBA" id="ARBA00022692"/>
    </source>
</evidence>
<keyword evidence="2 5" id="KW-0812">Transmembrane</keyword>
<comment type="subcellular location">
    <subcellularLocation>
        <location evidence="1">Membrane</location>
        <topology evidence="1">Multi-pass membrane protein</topology>
    </subcellularLocation>
</comment>
<dbReference type="STRING" id="251221.gene:10757927"/>
<dbReference type="KEGG" id="gvi:glr0455"/>
<accession>Q7NNF6</accession>
<name>Q7NNF6_GLOVI</name>
<dbReference type="AlphaFoldDB" id="Q7NNF6"/>
<feature type="transmembrane region" description="Helical" evidence="5">
    <location>
        <begin position="32"/>
        <end position="58"/>
    </location>
</feature>
<dbReference type="HOGENOM" id="CLU_613596_0_0_3"/>
<dbReference type="PhylomeDB" id="Q7NNF6"/>
<dbReference type="OrthoDB" id="511646at2"/>
<feature type="transmembrane region" description="Helical" evidence="5">
    <location>
        <begin position="364"/>
        <end position="389"/>
    </location>
</feature>
<evidence type="ECO:0000256" key="4">
    <source>
        <dbReference type="ARBA" id="ARBA00023136"/>
    </source>
</evidence>
<feature type="domain" description="O-antigen ligase-related" evidence="6">
    <location>
        <begin position="239"/>
        <end position="376"/>
    </location>
</feature>
<feature type="transmembrane region" description="Helical" evidence="5">
    <location>
        <begin position="238"/>
        <end position="262"/>
    </location>
</feature>
<dbReference type="EMBL" id="BA000045">
    <property type="protein sequence ID" value="BAC88396.1"/>
    <property type="molecule type" value="Genomic_DNA"/>
</dbReference>
<feature type="transmembrane region" description="Helical" evidence="5">
    <location>
        <begin position="133"/>
        <end position="155"/>
    </location>
</feature>
<feature type="transmembrane region" description="Helical" evidence="5">
    <location>
        <begin position="103"/>
        <end position="121"/>
    </location>
</feature>
<sequence length="459" mass="50366">MSPMDAPIAIRAGLVDSLRAMWGQMSHAERSVFGIIVLLPLWWGIGFGYISLLLLAGLAASELWQFGRIRLKAPRPEVWALFAFGAYVTVNMNLHVEKITGNSLLSPTLLWIGGALVLWYIQSNDVRVRVQVAIWAIAVLMAEVLAVWLVAHFVIGESSLPIMRSLTGLLLSKQERYVEGLGDTNYLRLFDAEDGTSFLGTPRYAAFFGHPEFFAQATAFVFLLGLSGRSPWPLLLGSAAVVALILDGARSSVAVLIAVLALRMLLTLGKHGGIWALFALIAALSFGALALPPVTEALVTTYERTVDSTNNLRKASTEARSLLYGRTFESLGDAPIFGHGIPGRTVVPGYEPAKVGSHSFLLGALLYCNGLAGTLLFGIFAVTFMRWLWRTRADRPDCVWWTLLLFMILASVVAFDFTRMAILLLCTMLSLDRGRTETDEAMWAVKQFPRTQQKLAASR</sequence>
<feature type="transmembrane region" description="Helical" evidence="5">
    <location>
        <begin position="213"/>
        <end position="232"/>
    </location>
</feature>
<dbReference type="InParanoid" id="Q7NNF6"/>
<organism evidence="7 8">
    <name type="scientific">Gloeobacter violaceus (strain ATCC 29082 / PCC 7421)</name>
    <dbReference type="NCBI Taxonomy" id="251221"/>
    <lineage>
        <taxon>Bacteria</taxon>
        <taxon>Bacillati</taxon>
        <taxon>Cyanobacteriota</taxon>
        <taxon>Cyanophyceae</taxon>
        <taxon>Gloeobacterales</taxon>
        <taxon>Gloeobacteraceae</taxon>
        <taxon>Gloeobacter</taxon>
    </lineage>
</organism>
<evidence type="ECO:0000256" key="1">
    <source>
        <dbReference type="ARBA" id="ARBA00004141"/>
    </source>
</evidence>
<feature type="transmembrane region" description="Helical" evidence="5">
    <location>
        <begin position="274"/>
        <end position="294"/>
    </location>
</feature>
<evidence type="ECO:0000313" key="7">
    <source>
        <dbReference type="EMBL" id="BAC88396.1"/>
    </source>
</evidence>
<proteinExistence type="predicted"/>
<evidence type="ECO:0000313" key="8">
    <source>
        <dbReference type="Proteomes" id="UP000000557"/>
    </source>
</evidence>
<reference evidence="7 8" key="1">
    <citation type="journal article" date="2003" name="DNA Res.">
        <title>Complete genome structure of Gloeobacter violaceus PCC 7421, a cyanobacterium that lacks thylakoids.</title>
        <authorList>
            <person name="Nakamura Y."/>
            <person name="Kaneko T."/>
            <person name="Sato S."/>
            <person name="Mimuro M."/>
            <person name="Miyashita H."/>
            <person name="Tsuchiya T."/>
            <person name="Sasamoto S."/>
            <person name="Watanabe A."/>
            <person name="Kawashima K."/>
            <person name="Kishida Y."/>
            <person name="Kiyokawa C."/>
            <person name="Kohara M."/>
            <person name="Matsumoto M."/>
            <person name="Matsuno A."/>
            <person name="Nakazaki N."/>
            <person name="Shimpo S."/>
            <person name="Takeuchi C."/>
            <person name="Yamada M."/>
            <person name="Tabata S."/>
        </authorList>
    </citation>
    <scope>NUCLEOTIDE SEQUENCE [LARGE SCALE GENOMIC DNA]</scope>
    <source>
        <strain evidence="8">ATCC 29082 / PCC 7421</strain>
    </source>
</reference>
<dbReference type="Proteomes" id="UP000000557">
    <property type="component" value="Chromosome"/>
</dbReference>
<dbReference type="InterPro" id="IPR007016">
    <property type="entry name" value="O-antigen_ligase-rel_domated"/>
</dbReference>